<feature type="chain" id="PRO_5022957060" description="Neprosin PEP catalytic domain-containing protein" evidence="1">
    <location>
        <begin position="24"/>
        <end position="639"/>
    </location>
</feature>
<dbReference type="OrthoDB" id="1858978at2759"/>
<keyword evidence="1" id="KW-0732">Signal</keyword>
<dbReference type="Proteomes" id="UP000323000">
    <property type="component" value="Chromosome 5"/>
</dbReference>
<evidence type="ECO:0000259" key="2">
    <source>
        <dbReference type="PROSITE" id="PS52045"/>
    </source>
</evidence>
<reference evidence="4" key="1">
    <citation type="journal article" date="2019" name="Gigascience">
        <title>De novo genome assembly of the endangered Acer yangbiense, a plant species with extremely small populations endemic to Yunnan Province, China.</title>
        <authorList>
            <person name="Yang J."/>
            <person name="Wariss H.M."/>
            <person name="Tao L."/>
            <person name="Zhang R."/>
            <person name="Yun Q."/>
            <person name="Hollingsworth P."/>
            <person name="Dao Z."/>
            <person name="Luo G."/>
            <person name="Guo H."/>
            <person name="Ma Y."/>
            <person name="Sun W."/>
        </authorList>
    </citation>
    <scope>NUCLEOTIDE SEQUENCE [LARGE SCALE GENOMIC DNA]</scope>
    <source>
        <strain evidence="4">cv. Malutang</strain>
    </source>
</reference>
<accession>A0A5C7HXU6</accession>
<protein>
    <recommendedName>
        <fullName evidence="2">Neprosin PEP catalytic domain-containing protein</fullName>
    </recommendedName>
</protein>
<gene>
    <name evidence="3" type="ORF">EZV62_013310</name>
</gene>
<dbReference type="Pfam" id="PF03080">
    <property type="entry name" value="Neprosin"/>
    <property type="match status" value="2"/>
</dbReference>
<proteinExistence type="predicted"/>
<dbReference type="PANTHER" id="PTHR31589">
    <property type="entry name" value="PROTEIN, PUTATIVE (DUF239)-RELATED-RELATED"/>
    <property type="match status" value="1"/>
</dbReference>
<dbReference type="PANTHER" id="PTHR31589:SF2">
    <property type="entry name" value="ASLB (DUF239)-RELATED"/>
    <property type="match status" value="1"/>
</dbReference>
<dbReference type="Gene3D" id="3.90.1320.10">
    <property type="entry name" value="Outer-capsid protein sigma 3, large lobe"/>
    <property type="match status" value="2"/>
</dbReference>
<dbReference type="Pfam" id="PF14365">
    <property type="entry name" value="Neprosin_AP"/>
    <property type="match status" value="1"/>
</dbReference>
<dbReference type="EMBL" id="VAHF01000005">
    <property type="protein sequence ID" value="TXG61947.1"/>
    <property type="molecule type" value="Genomic_DNA"/>
</dbReference>
<evidence type="ECO:0000256" key="1">
    <source>
        <dbReference type="SAM" id="SignalP"/>
    </source>
</evidence>
<dbReference type="AlphaFoldDB" id="A0A5C7HXU6"/>
<comment type="caution">
    <text evidence="3">The sequence shown here is derived from an EMBL/GenBank/DDBJ whole genome shotgun (WGS) entry which is preliminary data.</text>
</comment>
<dbReference type="PROSITE" id="PS52045">
    <property type="entry name" value="NEPROSIN_PEP_CD"/>
    <property type="match status" value="2"/>
</dbReference>
<dbReference type="InterPro" id="IPR025521">
    <property type="entry name" value="Neprosin_propep"/>
</dbReference>
<feature type="domain" description="Neprosin PEP catalytic" evidence="2">
    <location>
        <begin position="168"/>
        <end position="422"/>
    </location>
</feature>
<feature type="signal peptide" evidence="1">
    <location>
        <begin position="1"/>
        <end position="23"/>
    </location>
</feature>
<feature type="domain" description="Neprosin PEP catalytic" evidence="2">
    <location>
        <begin position="421"/>
        <end position="639"/>
    </location>
</feature>
<keyword evidence="4" id="KW-1185">Reference proteome</keyword>
<sequence length="639" mass="70997">MEKRVSMVLLLMAVFVLSDVADGKAKARATLSGIDRKLKLLNKPAVKSIKSEDGDIIDCVDIHKQPAFDHPALRNHKIQMRPSFDLPTEKLDRRNESSQPVIQQTWQKSGSCPEGTVPIRRIRKQDLLRAASLEQFGTKPPNILSASNKTDIKNIIFPPSINNTKLQIMSSINRSSAIMTTVGHNYVGAQGDINVRNPIVDLLDDYTTGQIWLKAGPGDNFESIEAGWAVNPKLYGDNETRLFAYWSLDSYKTTGCIDITCPGFVQTNPKLALGVGLRPNSGSGFLPIAIHLDTNKGNWWLKIGDKYEVAVGYWPKGIFEYLSHSATTVEWGGEVYSQNVKKGPPHTRTQMGSGSFGQTLERFAASILHVRIIDDSLQVKYPESVGTGSDEEYCYGAFNYVHGNNVEPVFFFGGPGQNPLCICICLQWAVLATRVRCCLKFSADKLGHPSIKVKDHSEDGDIINCVDIYKQPAFDHPALRNHKIQVNRGLYGDILTRLFVYWTKDTYRTTGCFNLTCNGFVQTSSQVALGASLGPYSVVLGPQYHITFGTYLDLQGHWWLKIGDNIIGYWPTALFDQLQQSASLVGWGGEVYSENVKSSPHTNTEMGSGSFAQTRYGSACFISNMRIQDANSMLILRKW</sequence>
<name>A0A5C7HXU6_9ROSI</name>
<evidence type="ECO:0000313" key="4">
    <source>
        <dbReference type="Proteomes" id="UP000323000"/>
    </source>
</evidence>
<evidence type="ECO:0000313" key="3">
    <source>
        <dbReference type="EMBL" id="TXG61947.1"/>
    </source>
</evidence>
<dbReference type="InterPro" id="IPR053168">
    <property type="entry name" value="Glutamic_endopeptidase"/>
</dbReference>
<organism evidence="3 4">
    <name type="scientific">Acer yangbiense</name>
    <dbReference type="NCBI Taxonomy" id="1000413"/>
    <lineage>
        <taxon>Eukaryota</taxon>
        <taxon>Viridiplantae</taxon>
        <taxon>Streptophyta</taxon>
        <taxon>Embryophyta</taxon>
        <taxon>Tracheophyta</taxon>
        <taxon>Spermatophyta</taxon>
        <taxon>Magnoliopsida</taxon>
        <taxon>eudicotyledons</taxon>
        <taxon>Gunneridae</taxon>
        <taxon>Pentapetalae</taxon>
        <taxon>rosids</taxon>
        <taxon>malvids</taxon>
        <taxon>Sapindales</taxon>
        <taxon>Sapindaceae</taxon>
        <taxon>Hippocastanoideae</taxon>
        <taxon>Acereae</taxon>
        <taxon>Acer</taxon>
    </lineage>
</organism>
<dbReference type="InterPro" id="IPR004314">
    <property type="entry name" value="Neprosin"/>
</dbReference>